<gene>
    <name evidence="1" type="ORF">TM448A00108_0119</name>
</gene>
<sequence length="48" mass="5993">MRKLHLFIRHVTNPLYIYCRLMDIGFSSYKSKQIGGLYEKWLRWIRNF</sequence>
<organism evidence="1">
    <name type="scientific">viral metagenome</name>
    <dbReference type="NCBI Taxonomy" id="1070528"/>
    <lineage>
        <taxon>unclassified sequences</taxon>
        <taxon>metagenomes</taxon>
        <taxon>organismal metagenomes</taxon>
    </lineage>
</organism>
<reference evidence="1" key="1">
    <citation type="submission" date="2020-03" db="EMBL/GenBank/DDBJ databases">
        <title>The deep terrestrial virosphere.</title>
        <authorList>
            <person name="Holmfeldt K."/>
            <person name="Nilsson E."/>
            <person name="Simone D."/>
            <person name="Lopez-Fernandez M."/>
            <person name="Wu X."/>
            <person name="de Brujin I."/>
            <person name="Lundin D."/>
            <person name="Andersson A."/>
            <person name="Bertilsson S."/>
            <person name="Dopson M."/>
        </authorList>
    </citation>
    <scope>NUCLEOTIDE SEQUENCE</scope>
    <source>
        <strain evidence="1">TM448A00108</strain>
    </source>
</reference>
<dbReference type="EMBL" id="MT143976">
    <property type="protein sequence ID" value="QJA44492.1"/>
    <property type="molecule type" value="Genomic_DNA"/>
</dbReference>
<accession>A0A6H1ZAK4</accession>
<name>A0A6H1ZAK4_9ZZZZ</name>
<proteinExistence type="predicted"/>
<protein>
    <submittedName>
        <fullName evidence="1">Uncharacterized protein</fullName>
    </submittedName>
</protein>
<dbReference type="AlphaFoldDB" id="A0A6H1ZAK4"/>
<evidence type="ECO:0000313" key="1">
    <source>
        <dbReference type="EMBL" id="QJA44492.1"/>
    </source>
</evidence>